<keyword evidence="6 9" id="KW-0211">Defensin</keyword>
<keyword evidence="8" id="KW-1015">Disulfide bond</keyword>
<dbReference type="AlphaFoldDB" id="A0A8D2IF33"/>
<evidence type="ECO:0000313" key="12">
    <source>
        <dbReference type="Proteomes" id="UP000694417"/>
    </source>
</evidence>
<dbReference type="GeneTree" id="ENSGT00940000166695"/>
<keyword evidence="3 9" id="KW-0964">Secreted</keyword>
<dbReference type="GO" id="GO:0042742">
    <property type="term" value="P:defense response to bacterium"/>
    <property type="evidence" value="ECO:0007669"/>
    <property type="project" value="UniProtKB-UniRule"/>
</dbReference>
<reference evidence="11" key="1">
    <citation type="submission" date="2025-08" db="UniProtKB">
        <authorList>
            <consortium name="Ensembl"/>
        </authorList>
    </citation>
    <scope>IDENTIFICATION</scope>
</reference>
<evidence type="ECO:0000256" key="7">
    <source>
        <dbReference type="ARBA" id="ARBA00023022"/>
    </source>
</evidence>
<evidence type="ECO:0000313" key="11">
    <source>
        <dbReference type="Ensembl" id="ENSUPAP00010030460.1"/>
    </source>
</evidence>
<dbReference type="Proteomes" id="UP000694417">
    <property type="component" value="Unplaced"/>
</dbReference>
<reference evidence="11" key="2">
    <citation type="submission" date="2025-09" db="UniProtKB">
        <authorList>
            <consortium name="Ensembl"/>
        </authorList>
    </citation>
    <scope>IDENTIFICATION</scope>
</reference>
<keyword evidence="12" id="KW-1185">Reference proteome</keyword>
<dbReference type="Ensembl" id="ENSUPAT00010034603.1">
    <property type="protein sequence ID" value="ENSUPAP00010030460.1"/>
    <property type="gene ID" value="ENSUPAG00010023918.1"/>
</dbReference>
<keyword evidence="5" id="KW-0732">Signal</keyword>
<dbReference type="PANTHER" id="PTHR47900">
    <property type="entry name" value="BETA-DEFENSIN 131A"/>
    <property type="match status" value="1"/>
</dbReference>
<organism evidence="11 12">
    <name type="scientific">Urocitellus parryii</name>
    <name type="common">Arctic ground squirrel</name>
    <name type="synonym">Spermophilus parryii</name>
    <dbReference type="NCBI Taxonomy" id="9999"/>
    <lineage>
        <taxon>Eukaryota</taxon>
        <taxon>Metazoa</taxon>
        <taxon>Chordata</taxon>
        <taxon>Craniata</taxon>
        <taxon>Vertebrata</taxon>
        <taxon>Euteleostomi</taxon>
        <taxon>Mammalia</taxon>
        <taxon>Eutheria</taxon>
        <taxon>Euarchontoglires</taxon>
        <taxon>Glires</taxon>
        <taxon>Rodentia</taxon>
        <taxon>Sciuromorpha</taxon>
        <taxon>Sciuridae</taxon>
        <taxon>Xerinae</taxon>
        <taxon>Marmotini</taxon>
        <taxon>Urocitellus</taxon>
    </lineage>
</organism>
<evidence type="ECO:0000256" key="8">
    <source>
        <dbReference type="ARBA" id="ARBA00023157"/>
    </source>
</evidence>
<proteinExistence type="inferred from homology"/>
<evidence type="ECO:0000256" key="9">
    <source>
        <dbReference type="RuleBase" id="RU231113"/>
    </source>
</evidence>
<comment type="subcellular location">
    <subcellularLocation>
        <location evidence="1 9">Secreted</location>
    </subcellularLocation>
</comment>
<comment type="similarity">
    <text evidence="2 9">Belongs to the beta-defensin family.</text>
</comment>
<evidence type="ECO:0000256" key="3">
    <source>
        <dbReference type="ARBA" id="ARBA00022525"/>
    </source>
</evidence>
<dbReference type="Pfam" id="PF13841">
    <property type="entry name" value="Defensin_beta_2"/>
    <property type="match status" value="1"/>
</dbReference>
<protein>
    <recommendedName>
        <fullName evidence="9">Beta-defensin</fullName>
    </recommendedName>
</protein>
<evidence type="ECO:0000256" key="4">
    <source>
        <dbReference type="ARBA" id="ARBA00022529"/>
    </source>
</evidence>
<accession>A0A8D2IF33</accession>
<sequence length="81" mass="9520">MNILNTIYHLSSLFKARNFFSRTGCSTGYYNCRMACKKNEYAVRYCKNWTICCKIKKSQFLTEKKVVTNLMLSSSDPKKRN</sequence>
<evidence type="ECO:0000256" key="1">
    <source>
        <dbReference type="ARBA" id="ARBA00004613"/>
    </source>
</evidence>
<name>A0A8D2IF33_UROPR</name>
<keyword evidence="4 9" id="KW-0929">Antimicrobial</keyword>
<feature type="domain" description="Beta-defensin" evidence="10">
    <location>
        <begin position="25"/>
        <end position="53"/>
    </location>
</feature>
<evidence type="ECO:0000256" key="5">
    <source>
        <dbReference type="ARBA" id="ARBA00022729"/>
    </source>
</evidence>
<dbReference type="InterPro" id="IPR025933">
    <property type="entry name" value="Beta_defensin_dom"/>
</dbReference>
<evidence type="ECO:0000256" key="6">
    <source>
        <dbReference type="ARBA" id="ARBA00022940"/>
    </source>
</evidence>
<dbReference type="GO" id="GO:0005615">
    <property type="term" value="C:extracellular space"/>
    <property type="evidence" value="ECO:0007669"/>
    <property type="project" value="TreeGrafter"/>
</dbReference>
<keyword evidence="7 9" id="KW-0044">Antibiotic</keyword>
<evidence type="ECO:0000259" key="10">
    <source>
        <dbReference type="Pfam" id="PF13841"/>
    </source>
</evidence>
<comment type="function">
    <text evidence="9">Has antibacterial activity.</text>
</comment>
<evidence type="ECO:0000256" key="2">
    <source>
        <dbReference type="ARBA" id="ARBA00007371"/>
    </source>
</evidence>
<dbReference type="GO" id="GO:0045087">
    <property type="term" value="P:innate immune response"/>
    <property type="evidence" value="ECO:0007669"/>
    <property type="project" value="InterPro"/>
</dbReference>
<dbReference type="PANTHER" id="PTHR47900:SF1">
    <property type="entry name" value="BETA-DEFENSIN 131A"/>
    <property type="match status" value="1"/>
</dbReference>